<dbReference type="InterPro" id="IPR034931">
    <property type="entry name" value="ETP1_RRM"/>
</dbReference>
<evidence type="ECO:0000256" key="2">
    <source>
        <dbReference type="ARBA" id="ARBA00022771"/>
    </source>
</evidence>
<feature type="compositionally biased region" description="Low complexity" evidence="6">
    <location>
        <begin position="70"/>
        <end position="85"/>
    </location>
</feature>
<dbReference type="PROSITE" id="PS50271">
    <property type="entry name" value="ZF_UBP"/>
    <property type="match status" value="1"/>
</dbReference>
<feature type="compositionally biased region" description="Polar residues" evidence="6">
    <location>
        <begin position="58"/>
        <end position="69"/>
    </location>
</feature>
<sequence length="698" mass="76925">MPSYFYHLTFELYPTPNPVADGASKAPASGIWLPPSDASVFDDFPSHPRPDRRISQRAPATSSAFQQGYTTSIPTAHSSSSSIPSVIDCGTAPRGPSSTKPERRIEIVSERQWLERAASFPPPPSSAALRPQTAVQDWRFGRVSIETVDLRTGDPMAGMSSRAGPSAAPTLGPTFGGAGTATKAKYLPLETKNTDIGWGVVHFYREAEESPGLNVVEHHDDEAQVGEDCSTLCIPAVPAYMTPGDFLGFVGGKWRDDISHCRMVMTSKMNRYLVLLKFREGKRASEWRQEFDGKVFNAMEPQICHAVFVKSITFETPTRRKSSHGLSALSSSAGMSSSLRPFPPPTPNLVELPTCPVCLERMDETNGLMTIPCSHVFHCTCLQSWKGAGCPVCRFTNTSPGEDSDPSNPYTQPFGSHVSNLCSVCDCIEDLWICLICGYVGCGRYKGGHAKDHWKETAHSFALELETQHVWDYAGDLWVHRLIRDKGDGKVVELPGRSGHNDHYEEDVVPRAKLDSIGLEYTHLITSQLESQRAYYEEMLSKAVDKASKASAAADGAVGQASTVLDRLALLESKHNTLCEETIPQLERDLARERSKASKSEALARSLGKALQEEKRVNEGLLKRIEHLNTDNEALTKQVLELRAETVELQEMNRDLSMFISGQEKLKELEKEGKLEEGEIEAGSASVPEKKSRRRGKK</sequence>
<dbReference type="AlphaFoldDB" id="A0A9P9FST0"/>
<dbReference type="SUPFAM" id="SSF57850">
    <property type="entry name" value="RING/U-box"/>
    <property type="match status" value="1"/>
</dbReference>
<dbReference type="SMART" id="SM00290">
    <property type="entry name" value="ZnF_UBP"/>
    <property type="match status" value="1"/>
</dbReference>
<dbReference type="PROSITE" id="PS50089">
    <property type="entry name" value="ZF_RING_2"/>
    <property type="match status" value="1"/>
</dbReference>
<dbReference type="InterPro" id="IPR013083">
    <property type="entry name" value="Znf_RING/FYVE/PHD"/>
</dbReference>
<dbReference type="Gene3D" id="3.30.40.10">
    <property type="entry name" value="Zinc/RING finger domain, C3HC4 (zinc finger)"/>
    <property type="match status" value="2"/>
</dbReference>
<organism evidence="9 10">
    <name type="scientific">Dactylonectria macrodidyma</name>
    <dbReference type="NCBI Taxonomy" id="307937"/>
    <lineage>
        <taxon>Eukaryota</taxon>
        <taxon>Fungi</taxon>
        <taxon>Dikarya</taxon>
        <taxon>Ascomycota</taxon>
        <taxon>Pezizomycotina</taxon>
        <taxon>Sordariomycetes</taxon>
        <taxon>Hypocreomycetidae</taxon>
        <taxon>Hypocreales</taxon>
        <taxon>Nectriaceae</taxon>
        <taxon>Dactylonectria</taxon>
    </lineage>
</organism>
<evidence type="ECO:0000256" key="1">
    <source>
        <dbReference type="ARBA" id="ARBA00022723"/>
    </source>
</evidence>
<dbReference type="GO" id="GO:0005737">
    <property type="term" value="C:cytoplasm"/>
    <property type="evidence" value="ECO:0007669"/>
    <property type="project" value="TreeGrafter"/>
</dbReference>
<evidence type="ECO:0000256" key="5">
    <source>
        <dbReference type="SAM" id="Coils"/>
    </source>
</evidence>
<dbReference type="Proteomes" id="UP000738349">
    <property type="component" value="Unassembled WGS sequence"/>
</dbReference>
<feature type="coiled-coil region" evidence="5">
    <location>
        <begin position="611"/>
        <end position="652"/>
    </location>
</feature>
<dbReference type="InterPro" id="IPR001841">
    <property type="entry name" value="Znf_RING"/>
</dbReference>
<dbReference type="GO" id="GO:0008270">
    <property type="term" value="F:zinc ion binding"/>
    <property type="evidence" value="ECO:0007669"/>
    <property type="project" value="UniProtKB-KW"/>
</dbReference>
<keyword evidence="3" id="KW-0862">Zinc</keyword>
<dbReference type="InterPro" id="IPR001607">
    <property type="entry name" value="Znf_UBP"/>
</dbReference>
<dbReference type="GO" id="GO:0007265">
    <property type="term" value="P:Ras protein signal transduction"/>
    <property type="evidence" value="ECO:0007669"/>
    <property type="project" value="TreeGrafter"/>
</dbReference>
<dbReference type="GO" id="GO:0061630">
    <property type="term" value="F:ubiquitin protein ligase activity"/>
    <property type="evidence" value="ECO:0007669"/>
    <property type="project" value="TreeGrafter"/>
</dbReference>
<feature type="domain" description="UBP-type" evidence="8">
    <location>
        <begin position="391"/>
        <end position="498"/>
    </location>
</feature>
<dbReference type="EMBL" id="JAGMUV010000001">
    <property type="protein sequence ID" value="KAH7175567.1"/>
    <property type="molecule type" value="Genomic_DNA"/>
</dbReference>
<keyword evidence="10" id="KW-1185">Reference proteome</keyword>
<dbReference type="CDD" id="cd12717">
    <property type="entry name" value="RRM_ETP1"/>
    <property type="match status" value="1"/>
</dbReference>
<feature type="compositionally biased region" description="Basic and acidic residues" evidence="6">
    <location>
        <begin position="668"/>
        <end position="677"/>
    </location>
</feature>
<evidence type="ECO:0000313" key="9">
    <source>
        <dbReference type="EMBL" id="KAH7175567.1"/>
    </source>
</evidence>
<proteinExistence type="predicted"/>
<name>A0A9P9FST0_9HYPO</name>
<evidence type="ECO:0000259" key="8">
    <source>
        <dbReference type="PROSITE" id="PS50271"/>
    </source>
</evidence>
<keyword evidence="5" id="KW-0175">Coiled coil</keyword>
<feature type="region of interest" description="Disordered" evidence="6">
    <location>
        <begin position="668"/>
        <end position="698"/>
    </location>
</feature>
<evidence type="ECO:0000256" key="4">
    <source>
        <dbReference type="PROSITE-ProRule" id="PRU00502"/>
    </source>
</evidence>
<dbReference type="CDD" id="cd16457">
    <property type="entry name" value="RING-H2_BRAP2"/>
    <property type="match status" value="1"/>
</dbReference>
<keyword evidence="2 4" id="KW-0863">Zinc-finger</keyword>
<evidence type="ECO:0000256" key="3">
    <source>
        <dbReference type="ARBA" id="ARBA00022833"/>
    </source>
</evidence>
<dbReference type="InterPro" id="IPR047243">
    <property type="entry name" value="RING-H2_BRAP2"/>
</dbReference>
<dbReference type="PANTHER" id="PTHR24007">
    <property type="entry name" value="BRCA1-ASSOCIATED PROTEIN"/>
    <property type="match status" value="1"/>
</dbReference>
<dbReference type="Pfam" id="PF07576">
    <property type="entry name" value="BRAP2"/>
    <property type="match status" value="1"/>
</dbReference>
<keyword evidence="1" id="KW-0479">Metal-binding</keyword>
<gene>
    <name evidence="9" type="ORF">EDB81DRAFT_939705</name>
</gene>
<protein>
    <submittedName>
        <fullName evidence="9">Uncharacterized protein</fullName>
    </submittedName>
</protein>
<evidence type="ECO:0000256" key="6">
    <source>
        <dbReference type="SAM" id="MobiDB-lite"/>
    </source>
</evidence>
<dbReference type="Pfam" id="PF13639">
    <property type="entry name" value="zf-RING_2"/>
    <property type="match status" value="1"/>
</dbReference>
<evidence type="ECO:0000313" key="10">
    <source>
        <dbReference type="Proteomes" id="UP000738349"/>
    </source>
</evidence>
<dbReference type="GO" id="GO:0016567">
    <property type="term" value="P:protein ubiquitination"/>
    <property type="evidence" value="ECO:0007669"/>
    <property type="project" value="TreeGrafter"/>
</dbReference>
<evidence type="ECO:0000259" key="7">
    <source>
        <dbReference type="PROSITE" id="PS50089"/>
    </source>
</evidence>
<feature type="domain" description="RING-type" evidence="7">
    <location>
        <begin position="355"/>
        <end position="394"/>
    </location>
</feature>
<feature type="compositionally biased region" description="Basic and acidic residues" evidence="6">
    <location>
        <begin position="44"/>
        <end position="54"/>
    </location>
</feature>
<dbReference type="InterPro" id="IPR011422">
    <property type="entry name" value="BRAP2/ETP1_RRM"/>
</dbReference>
<comment type="caution">
    <text evidence="9">The sequence shown here is derived from an EMBL/GenBank/DDBJ whole genome shotgun (WGS) entry which is preliminary data.</text>
</comment>
<dbReference type="PANTHER" id="PTHR24007:SF7">
    <property type="entry name" value="BRCA1-ASSOCIATED PROTEIN"/>
    <property type="match status" value="1"/>
</dbReference>
<dbReference type="OrthoDB" id="273556at2759"/>
<dbReference type="SMART" id="SM00184">
    <property type="entry name" value="RING"/>
    <property type="match status" value="1"/>
</dbReference>
<accession>A0A9P9FST0</accession>
<dbReference type="Pfam" id="PF02148">
    <property type="entry name" value="zf-UBP"/>
    <property type="match status" value="1"/>
</dbReference>
<reference evidence="9" key="1">
    <citation type="journal article" date="2021" name="Nat. Commun.">
        <title>Genetic determinants of endophytism in the Arabidopsis root mycobiome.</title>
        <authorList>
            <person name="Mesny F."/>
            <person name="Miyauchi S."/>
            <person name="Thiergart T."/>
            <person name="Pickel B."/>
            <person name="Atanasova L."/>
            <person name="Karlsson M."/>
            <person name="Huettel B."/>
            <person name="Barry K.W."/>
            <person name="Haridas S."/>
            <person name="Chen C."/>
            <person name="Bauer D."/>
            <person name="Andreopoulos W."/>
            <person name="Pangilinan J."/>
            <person name="LaButti K."/>
            <person name="Riley R."/>
            <person name="Lipzen A."/>
            <person name="Clum A."/>
            <person name="Drula E."/>
            <person name="Henrissat B."/>
            <person name="Kohler A."/>
            <person name="Grigoriev I.V."/>
            <person name="Martin F.M."/>
            <person name="Hacquard S."/>
        </authorList>
    </citation>
    <scope>NUCLEOTIDE SEQUENCE</scope>
    <source>
        <strain evidence="9">MPI-CAGE-AT-0147</strain>
    </source>
</reference>
<feature type="region of interest" description="Disordered" evidence="6">
    <location>
        <begin position="39"/>
        <end position="102"/>
    </location>
</feature>